<feature type="compositionally biased region" description="Basic and acidic residues" evidence="1">
    <location>
        <begin position="35"/>
        <end position="51"/>
    </location>
</feature>
<reference evidence="2" key="1">
    <citation type="submission" date="2024-02" db="EMBL/GenBank/DDBJ databases">
        <authorList>
            <consortium name="ELIXIR-Norway"/>
            <consortium name="Elixir Norway"/>
        </authorList>
    </citation>
    <scope>NUCLEOTIDE SEQUENCE</scope>
</reference>
<feature type="region of interest" description="Disordered" evidence="1">
    <location>
        <begin position="33"/>
        <end position="67"/>
    </location>
</feature>
<dbReference type="Proteomes" id="UP001497444">
    <property type="component" value="Unassembled WGS sequence"/>
</dbReference>
<sequence>MYRQDEQLYQAHIAAYRTTFPTFKTDLLSLEMDETTERGSDDSTHTRHTVQDEATFGPPPTNQATDIKTRKVFSAEVVLIAMVVVVEVRFLEGPSLAASSSQVSGGGISKFRITVVNRNYEDILPDSQGVTIAFQSLINHVLNGIPPIWKTEFHFLPHNALNTQPSDLFCQISMSLRQNTHCNLLNHACFLADPTRANPPSSTTHKTVPGRAILRRDFKTIPYPAKHPEALPRRVLVPSPPPSSCTGTHPVEPLAGAKHSLLVLESRY</sequence>
<proteinExistence type="predicted"/>
<keyword evidence="3" id="KW-1185">Reference proteome</keyword>
<evidence type="ECO:0000313" key="2">
    <source>
        <dbReference type="EMBL" id="CAK9253746.1"/>
    </source>
</evidence>
<dbReference type="EMBL" id="CAXAQS010000931">
    <property type="protein sequence ID" value="CAK9253746.1"/>
    <property type="molecule type" value="Genomic_DNA"/>
</dbReference>
<comment type="caution">
    <text evidence="2">The sequence shown here is derived from an EMBL/GenBank/DDBJ whole genome shotgun (WGS) entry which is preliminary data.</text>
</comment>
<protein>
    <submittedName>
        <fullName evidence="2">Uncharacterized protein</fullName>
    </submittedName>
</protein>
<accession>A0ABP0VH34</accession>
<evidence type="ECO:0000256" key="1">
    <source>
        <dbReference type="SAM" id="MobiDB-lite"/>
    </source>
</evidence>
<organism evidence="2 3">
    <name type="scientific">Sphagnum jensenii</name>
    <dbReference type="NCBI Taxonomy" id="128206"/>
    <lineage>
        <taxon>Eukaryota</taxon>
        <taxon>Viridiplantae</taxon>
        <taxon>Streptophyta</taxon>
        <taxon>Embryophyta</taxon>
        <taxon>Bryophyta</taxon>
        <taxon>Sphagnophytina</taxon>
        <taxon>Sphagnopsida</taxon>
        <taxon>Sphagnales</taxon>
        <taxon>Sphagnaceae</taxon>
        <taxon>Sphagnum</taxon>
    </lineage>
</organism>
<evidence type="ECO:0000313" key="3">
    <source>
        <dbReference type="Proteomes" id="UP001497444"/>
    </source>
</evidence>
<name>A0ABP0VH34_9BRYO</name>
<gene>
    <name evidence="2" type="ORF">CSSPJE1EN1_LOCUS29124</name>
</gene>